<name>A0AAV3XHZ2_9CYAN</name>
<dbReference type="RefSeq" id="WP_226585257.1">
    <property type="nucleotide sequence ID" value="NZ_BLAY01000073.1"/>
</dbReference>
<gene>
    <name evidence="1" type="ORF">MiSe_45170</name>
</gene>
<sequence length="208" mass="23384">MVNLTNQQFPISNPPDKIAMAQIFGDFIADIPTSEEYLIIGFSPSSIPLKQRWRNNGLSADFIADYFTTFFPGDPAPDKGITMKAEVKSAVSFIANELLENAMKFSDETSHYPVTIQLNLKSNNMVFWVTNSISYQQIEKLQTFIQDLTLNDPGDLFIRRLEEPSDGESGLGLLTMVNDYQAKLGWKFETVQTDPLTIAVTTMVQLKI</sequence>
<reference evidence="1" key="1">
    <citation type="submission" date="2019-10" db="EMBL/GenBank/DDBJ databases">
        <title>Draft genome sequece of Microseira wollei NIES-4236.</title>
        <authorList>
            <person name="Yamaguchi H."/>
            <person name="Suzuki S."/>
            <person name="Kawachi M."/>
        </authorList>
    </citation>
    <scope>NUCLEOTIDE SEQUENCE</scope>
    <source>
        <strain evidence="1">NIES-4236</strain>
    </source>
</reference>
<dbReference type="AlphaFoldDB" id="A0AAV3XHZ2"/>
<dbReference type="EMBL" id="BLAY01000073">
    <property type="protein sequence ID" value="GET39745.1"/>
    <property type="molecule type" value="Genomic_DNA"/>
</dbReference>
<dbReference type="InterPro" id="IPR036890">
    <property type="entry name" value="HATPase_C_sf"/>
</dbReference>
<accession>A0AAV3XHZ2</accession>
<proteinExistence type="predicted"/>
<dbReference type="Gene3D" id="3.30.565.10">
    <property type="entry name" value="Histidine kinase-like ATPase, C-terminal domain"/>
    <property type="match status" value="1"/>
</dbReference>
<evidence type="ECO:0000313" key="2">
    <source>
        <dbReference type="Proteomes" id="UP001050975"/>
    </source>
</evidence>
<keyword evidence="2" id="KW-1185">Reference proteome</keyword>
<dbReference type="NCBIfam" id="NF047703">
    <property type="entry name" value="slr1658_superfam"/>
    <property type="match status" value="1"/>
</dbReference>
<organism evidence="1 2">
    <name type="scientific">Microseira wollei NIES-4236</name>
    <dbReference type="NCBI Taxonomy" id="2530354"/>
    <lineage>
        <taxon>Bacteria</taxon>
        <taxon>Bacillati</taxon>
        <taxon>Cyanobacteriota</taxon>
        <taxon>Cyanophyceae</taxon>
        <taxon>Oscillatoriophycideae</taxon>
        <taxon>Aerosakkonematales</taxon>
        <taxon>Aerosakkonemataceae</taxon>
        <taxon>Microseira</taxon>
    </lineage>
</organism>
<evidence type="ECO:0008006" key="3">
    <source>
        <dbReference type="Google" id="ProtNLM"/>
    </source>
</evidence>
<evidence type="ECO:0000313" key="1">
    <source>
        <dbReference type="EMBL" id="GET39745.1"/>
    </source>
</evidence>
<dbReference type="Proteomes" id="UP001050975">
    <property type="component" value="Unassembled WGS sequence"/>
</dbReference>
<dbReference type="InterPro" id="IPR058084">
    <property type="entry name" value="Slr1658-like"/>
</dbReference>
<protein>
    <recommendedName>
        <fullName evidence="3">ATP-binding protein</fullName>
    </recommendedName>
</protein>
<comment type="caution">
    <text evidence="1">The sequence shown here is derived from an EMBL/GenBank/DDBJ whole genome shotgun (WGS) entry which is preliminary data.</text>
</comment>